<proteinExistence type="inferred from homology"/>
<keyword evidence="4 6" id="KW-1133">Transmembrane helix</keyword>
<organism evidence="7 8">
    <name type="scientific">Eleusine coracana subsp. coracana</name>
    <dbReference type="NCBI Taxonomy" id="191504"/>
    <lineage>
        <taxon>Eukaryota</taxon>
        <taxon>Viridiplantae</taxon>
        <taxon>Streptophyta</taxon>
        <taxon>Embryophyta</taxon>
        <taxon>Tracheophyta</taxon>
        <taxon>Spermatophyta</taxon>
        <taxon>Magnoliopsida</taxon>
        <taxon>Liliopsida</taxon>
        <taxon>Poales</taxon>
        <taxon>Poaceae</taxon>
        <taxon>PACMAD clade</taxon>
        <taxon>Chloridoideae</taxon>
        <taxon>Cynodonteae</taxon>
        <taxon>Eleusininae</taxon>
        <taxon>Eleusine</taxon>
    </lineage>
</organism>
<comment type="caution">
    <text evidence="7">The sequence shown here is derived from an EMBL/GenBank/DDBJ whole genome shotgun (WGS) entry which is preliminary data.</text>
</comment>
<reference evidence="7" key="2">
    <citation type="submission" date="2021-12" db="EMBL/GenBank/DDBJ databases">
        <title>Resequencing data analysis of finger millet.</title>
        <authorList>
            <person name="Hatakeyama M."/>
            <person name="Aluri S."/>
            <person name="Balachadran M.T."/>
            <person name="Sivarajan S.R."/>
            <person name="Poveda L."/>
            <person name="Shimizu-Inatsugi R."/>
            <person name="Schlapbach R."/>
            <person name="Sreeman S.M."/>
            <person name="Shimizu K.K."/>
        </authorList>
    </citation>
    <scope>NUCLEOTIDE SEQUENCE</scope>
</reference>
<gene>
    <name evidence="7" type="primary">gb17367</name>
    <name evidence="7" type="ORF">PR202_gb17367</name>
</gene>
<reference evidence="7" key="1">
    <citation type="journal article" date="2018" name="DNA Res.">
        <title>Multiple hybrid de novo genome assembly of finger millet, an orphan allotetraploid crop.</title>
        <authorList>
            <person name="Hatakeyama M."/>
            <person name="Aluri S."/>
            <person name="Balachadran M.T."/>
            <person name="Sivarajan S.R."/>
            <person name="Patrignani A."/>
            <person name="Gruter S."/>
            <person name="Poveda L."/>
            <person name="Shimizu-Inatsugi R."/>
            <person name="Baeten J."/>
            <person name="Francoijs K.J."/>
            <person name="Nataraja K.N."/>
            <person name="Reddy Y.A.N."/>
            <person name="Phadnis S."/>
            <person name="Ravikumar R.L."/>
            <person name="Schlapbach R."/>
            <person name="Sreeman S.M."/>
            <person name="Shimizu K.K."/>
        </authorList>
    </citation>
    <scope>NUCLEOTIDE SEQUENCE</scope>
</reference>
<feature type="transmembrane region" description="Helical" evidence="6">
    <location>
        <begin position="79"/>
        <end position="101"/>
    </location>
</feature>
<dbReference type="Proteomes" id="UP001054889">
    <property type="component" value="Unassembled WGS sequence"/>
</dbReference>
<dbReference type="EMBL" id="BQKI01000081">
    <property type="protein sequence ID" value="GJN29170.1"/>
    <property type="molecule type" value="Genomic_DNA"/>
</dbReference>
<accession>A0AAV5F430</accession>
<feature type="transmembrane region" description="Helical" evidence="6">
    <location>
        <begin position="41"/>
        <end position="59"/>
    </location>
</feature>
<dbReference type="Gene3D" id="1.20.1250.20">
    <property type="entry name" value="MFS general substrate transporter like domains"/>
    <property type="match status" value="2"/>
</dbReference>
<dbReference type="GO" id="GO:0016020">
    <property type="term" value="C:membrane"/>
    <property type="evidence" value="ECO:0007669"/>
    <property type="project" value="UniProtKB-SubCell"/>
</dbReference>
<dbReference type="PANTHER" id="PTHR11654">
    <property type="entry name" value="OLIGOPEPTIDE TRANSPORTER-RELATED"/>
    <property type="match status" value="1"/>
</dbReference>
<comment type="subcellular location">
    <subcellularLocation>
        <location evidence="1">Membrane</location>
        <topology evidence="1">Multi-pass membrane protein</topology>
    </subcellularLocation>
</comment>
<evidence type="ECO:0000256" key="5">
    <source>
        <dbReference type="ARBA" id="ARBA00023136"/>
    </source>
</evidence>
<evidence type="ECO:0000256" key="4">
    <source>
        <dbReference type="ARBA" id="ARBA00022989"/>
    </source>
</evidence>
<dbReference type="GO" id="GO:0022857">
    <property type="term" value="F:transmembrane transporter activity"/>
    <property type="evidence" value="ECO:0007669"/>
    <property type="project" value="InterPro"/>
</dbReference>
<keyword evidence="8" id="KW-1185">Reference proteome</keyword>
<evidence type="ECO:0000256" key="2">
    <source>
        <dbReference type="ARBA" id="ARBA00005982"/>
    </source>
</evidence>
<dbReference type="InterPro" id="IPR000109">
    <property type="entry name" value="POT_fam"/>
</dbReference>
<comment type="similarity">
    <text evidence="2">Belongs to the major facilitator superfamily. Proton-dependent oligopeptide transporter (POT/PTR) (TC 2.A.17) family.</text>
</comment>
<sequence>MLPLVSAVLADSYWDRYSTITVSSVLYVLKVDEAAPSMAKIILGLLPIWTMMLMFAVIFQQTTTFFTKQGTLMHHTVGGGAFIIPPATLQSSITVSTILLMPMYDRMINLIT</sequence>
<evidence type="ECO:0000256" key="6">
    <source>
        <dbReference type="SAM" id="Phobius"/>
    </source>
</evidence>
<name>A0AAV5F430_ELECO</name>
<dbReference type="InterPro" id="IPR036259">
    <property type="entry name" value="MFS_trans_sf"/>
</dbReference>
<keyword evidence="5 6" id="KW-0472">Membrane</keyword>
<keyword evidence="3 6" id="KW-0812">Transmembrane</keyword>
<evidence type="ECO:0000256" key="1">
    <source>
        <dbReference type="ARBA" id="ARBA00004141"/>
    </source>
</evidence>
<evidence type="ECO:0000313" key="8">
    <source>
        <dbReference type="Proteomes" id="UP001054889"/>
    </source>
</evidence>
<protein>
    <submittedName>
        <fullName evidence="7">Uncharacterized protein</fullName>
    </submittedName>
</protein>
<dbReference type="Pfam" id="PF00854">
    <property type="entry name" value="PTR2"/>
    <property type="match status" value="1"/>
</dbReference>
<evidence type="ECO:0000313" key="7">
    <source>
        <dbReference type="EMBL" id="GJN29170.1"/>
    </source>
</evidence>
<evidence type="ECO:0000256" key="3">
    <source>
        <dbReference type="ARBA" id="ARBA00022692"/>
    </source>
</evidence>
<dbReference type="AlphaFoldDB" id="A0AAV5F430"/>